<sequence>MRTLLVSVALASGKVTDLRGRLDALKSDHIKMACPLGSLELNATEARLLARDAADVLTKAITYMRDGVGRLLGALDRKVADPRWVAGPLHVDSECRAKLEAALVAAASPARAAGRQLASKVLARAAATVNTVYVVHVPELPSLNPIRDSLKPALHAVHQSKQRLEASESVFTRAAPVVLGALCLGIVGWAAAYVTSMTWSVITSIASVLVSLTTLAALAVVATFSVFAAGAMQLEVLGLFRRDFAFHHEAGFHLVPAGAVPCALHGWLPLYCGLVAAAALALFFLAIYARSLVGRLFFWLRRARKIDVDAALIAAASGSECAICFEDPAQLLVFLPCGHRCVCASCAERIERRCPLCRARVRDRIAVVGKHKFRV</sequence>
<protein>
    <recommendedName>
        <fullName evidence="3">RING-type domain-containing protein</fullName>
    </recommendedName>
</protein>
<dbReference type="SMART" id="SM00184">
    <property type="entry name" value="RING"/>
    <property type="match status" value="1"/>
</dbReference>
<evidence type="ECO:0000313" key="6">
    <source>
        <dbReference type="Proteomes" id="UP000789595"/>
    </source>
</evidence>
<keyword evidence="6" id="KW-1185">Reference proteome</keyword>
<feature type="domain" description="RING-type" evidence="3">
    <location>
        <begin position="321"/>
        <end position="358"/>
    </location>
</feature>
<evidence type="ECO:0000256" key="2">
    <source>
        <dbReference type="SAM" id="Phobius"/>
    </source>
</evidence>
<dbReference type="PANTHER" id="PTHR12109">
    <property type="entry name" value="RING FINGER PROTEIN 141-RELATED"/>
    <property type="match status" value="1"/>
</dbReference>
<dbReference type="Proteomes" id="UP000789595">
    <property type="component" value="Unassembled WGS sequence"/>
</dbReference>
<feature type="transmembrane region" description="Helical" evidence="2">
    <location>
        <begin position="274"/>
        <end position="298"/>
    </location>
</feature>
<dbReference type="Gene3D" id="3.30.40.10">
    <property type="entry name" value="Zinc/RING finger domain, C3HC4 (zinc finger)"/>
    <property type="match status" value="1"/>
</dbReference>
<evidence type="ECO:0000256" key="1">
    <source>
        <dbReference type="PROSITE-ProRule" id="PRU00175"/>
    </source>
</evidence>
<keyword evidence="1" id="KW-0863">Zinc-finger</keyword>
<feature type="transmembrane region" description="Helical" evidence="2">
    <location>
        <begin position="170"/>
        <end position="192"/>
    </location>
</feature>
<keyword evidence="1" id="KW-0862">Zinc</keyword>
<feature type="transmembrane region" description="Helical" evidence="2">
    <location>
        <begin position="204"/>
        <end position="229"/>
    </location>
</feature>
<dbReference type="OrthoDB" id="1711136at2759"/>
<reference evidence="5" key="2">
    <citation type="submission" date="2021-11" db="EMBL/GenBank/DDBJ databases">
        <authorList>
            <consortium name="Genoscope - CEA"/>
            <person name="William W."/>
        </authorList>
    </citation>
    <scope>NUCLEOTIDE SEQUENCE</scope>
</reference>
<dbReference type="PANTHER" id="PTHR12109:SF5">
    <property type="entry name" value="RING-TYPE DOMAIN-CONTAINING PROTEIN"/>
    <property type="match status" value="1"/>
</dbReference>
<organism evidence="4">
    <name type="scientific">Pelagomonas calceolata</name>
    <dbReference type="NCBI Taxonomy" id="35677"/>
    <lineage>
        <taxon>Eukaryota</taxon>
        <taxon>Sar</taxon>
        <taxon>Stramenopiles</taxon>
        <taxon>Ochrophyta</taxon>
        <taxon>Pelagophyceae</taxon>
        <taxon>Pelagomonadales</taxon>
        <taxon>Pelagomonadaceae</taxon>
        <taxon>Pelagomonas</taxon>
    </lineage>
</organism>
<keyword evidence="2" id="KW-0812">Transmembrane</keyword>
<keyword evidence="2" id="KW-1133">Transmembrane helix</keyword>
<evidence type="ECO:0000313" key="4">
    <source>
        <dbReference type="EMBL" id="CAE0685464.1"/>
    </source>
</evidence>
<evidence type="ECO:0000313" key="5">
    <source>
        <dbReference type="EMBL" id="CAH0369162.1"/>
    </source>
</evidence>
<evidence type="ECO:0000259" key="3">
    <source>
        <dbReference type="PROSITE" id="PS50089"/>
    </source>
</evidence>
<keyword evidence="2" id="KW-0472">Membrane</keyword>
<name>A0A7S3ZJQ7_9STRA</name>
<dbReference type="Pfam" id="PF13920">
    <property type="entry name" value="zf-C3HC4_3"/>
    <property type="match status" value="1"/>
</dbReference>
<dbReference type="PROSITE" id="PS50089">
    <property type="entry name" value="ZF_RING_2"/>
    <property type="match status" value="1"/>
</dbReference>
<accession>A0A7S3ZJQ7</accession>
<dbReference type="SUPFAM" id="SSF57850">
    <property type="entry name" value="RING/U-box"/>
    <property type="match status" value="1"/>
</dbReference>
<dbReference type="GO" id="GO:0008270">
    <property type="term" value="F:zinc ion binding"/>
    <property type="evidence" value="ECO:0007669"/>
    <property type="project" value="UniProtKB-KW"/>
</dbReference>
<dbReference type="InterPro" id="IPR047126">
    <property type="entry name" value="RNF141-like"/>
</dbReference>
<dbReference type="InterPro" id="IPR001841">
    <property type="entry name" value="Znf_RING"/>
</dbReference>
<keyword evidence="1" id="KW-0479">Metal-binding</keyword>
<dbReference type="AlphaFoldDB" id="A0A7S3ZJQ7"/>
<dbReference type="InterPro" id="IPR013083">
    <property type="entry name" value="Znf_RING/FYVE/PHD"/>
</dbReference>
<dbReference type="EMBL" id="CAKKNE010000002">
    <property type="protein sequence ID" value="CAH0369162.1"/>
    <property type="molecule type" value="Genomic_DNA"/>
</dbReference>
<dbReference type="EMBL" id="HBIW01001049">
    <property type="protein sequence ID" value="CAE0685464.1"/>
    <property type="molecule type" value="Transcribed_RNA"/>
</dbReference>
<reference evidence="4" key="1">
    <citation type="submission" date="2021-01" db="EMBL/GenBank/DDBJ databases">
        <authorList>
            <person name="Corre E."/>
            <person name="Pelletier E."/>
            <person name="Niang G."/>
            <person name="Scheremetjew M."/>
            <person name="Finn R."/>
            <person name="Kale V."/>
            <person name="Holt S."/>
            <person name="Cochrane G."/>
            <person name="Meng A."/>
            <person name="Brown T."/>
            <person name="Cohen L."/>
        </authorList>
    </citation>
    <scope>NUCLEOTIDE SEQUENCE</scope>
    <source>
        <strain evidence="4">CCMP1756</strain>
    </source>
</reference>
<proteinExistence type="predicted"/>
<gene>
    <name evidence="4" type="ORF">PCAL00307_LOCUS898</name>
    <name evidence="5" type="ORF">PECAL_2P22730</name>
</gene>